<dbReference type="InterPro" id="IPR001057">
    <property type="entry name" value="Glu/AcGlu_kinase"/>
</dbReference>
<keyword evidence="5 9" id="KW-0547">Nucleotide-binding</keyword>
<dbReference type="GO" id="GO:0005737">
    <property type="term" value="C:cytoplasm"/>
    <property type="evidence" value="ECO:0007669"/>
    <property type="project" value="UniProtKB-SubCell"/>
</dbReference>
<evidence type="ECO:0000256" key="1">
    <source>
        <dbReference type="ARBA" id="ARBA00004828"/>
    </source>
</evidence>
<keyword evidence="2 9" id="KW-0055">Arginine biosynthesis</keyword>
<evidence type="ECO:0000256" key="2">
    <source>
        <dbReference type="ARBA" id="ARBA00022571"/>
    </source>
</evidence>
<dbReference type="HAMAP" id="MF_00082">
    <property type="entry name" value="ArgB"/>
    <property type="match status" value="1"/>
</dbReference>
<dbReference type="Pfam" id="PF00696">
    <property type="entry name" value="AA_kinase"/>
    <property type="match status" value="1"/>
</dbReference>
<dbReference type="SUPFAM" id="SSF53633">
    <property type="entry name" value="Carbamate kinase-like"/>
    <property type="match status" value="1"/>
</dbReference>
<keyword evidence="12" id="KW-1185">Reference proteome</keyword>
<comment type="similarity">
    <text evidence="9">Belongs to the acetylglutamate kinase family. ArgB subfamily.</text>
</comment>
<dbReference type="CDD" id="cd04238">
    <property type="entry name" value="AAK_NAGK-like"/>
    <property type="match status" value="1"/>
</dbReference>
<dbReference type="InterPro" id="IPR004662">
    <property type="entry name" value="AcgluKinase_fam"/>
</dbReference>
<feature type="binding site" evidence="9">
    <location>
        <position position="166"/>
    </location>
    <ligand>
        <name>substrate</name>
    </ligand>
</feature>
<evidence type="ECO:0000256" key="3">
    <source>
        <dbReference type="ARBA" id="ARBA00022605"/>
    </source>
</evidence>
<dbReference type="GO" id="GO:0042450">
    <property type="term" value="P:L-arginine biosynthetic process via ornithine"/>
    <property type="evidence" value="ECO:0007669"/>
    <property type="project" value="UniProtKB-UniRule"/>
</dbReference>
<evidence type="ECO:0000256" key="8">
    <source>
        <dbReference type="ARBA" id="ARBA00048141"/>
    </source>
</evidence>
<dbReference type="Gene3D" id="3.40.1160.10">
    <property type="entry name" value="Acetylglutamate kinase-like"/>
    <property type="match status" value="1"/>
</dbReference>
<dbReference type="InterPro" id="IPR036393">
    <property type="entry name" value="AceGlu_kinase-like_sf"/>
</dbReference>
<evidence type="ECO:0000313" key="11">
    <source>
        <dbReference type="EMBL" id="STX28852.1"/>
    </source>
</evidence>
<dbReference type="RefSeq" id="WP_115302565.1">
    <property type="nucleotide sequence ID" value="NZ_CAAAHO010000001.1"/>
</dbReference>
<reference evidence="11 12" key="1">
    <citation type="submission" date="2018-06" db="EMBL/GenBank/DDBJ databases">
        <authorList>
            <consortium name="Pathogen Informatics"/>
            <person name="Doyle S."/>
        </authorList>
    </citation>
    <scope>NUCLEOTIDE SEQUENCE [LARGE SCALE GENOMIC DNA]</scope>
    <source>
        <strain evidence="11 12">NCTC13315</strain>
    </source>
</reference>
<dbReference type="InterPro" id="IPR037528">
    <property type="entry name" value="ArgB"/>
</dbReference>
<dbReference type="OrthoDB" id="9803155at2"/>
<accession>A0A378I1N6</accession>
<dbReference type="EMBL" id="UGNV01000001">
    <property type="protein sequence ID" value="STX28852.1"/>
    <property type="molecule type" value="Genomic_DNA"/>
</dbReference>
<evidence type="ECO:0000256" key="4">
    <source>
        <dbReference type="ARBA" id="ARBA00022679"/>
    </source>
</evidence>
<dbReference type="Proteomes" id="UP000254968">
    <property type="component" value="Unassembled WGS sequence"/>
</dbReference>
<comment type="catalytic activity">
    <reaction evidence="8 9">
        <text>N-acetyl-L-glutamate + ATP = N-acetyl-L-glutamyl 5-phosphate + ADP</text>
        <dbReference type="Rhea" id="RHEA:14629"/>
        <dbReference type="ChEBI" id="CHEBI:30616"/>
        <dbReference type="ChEBI" id="CHEBI:44337"/>
        <dbReference type="ChEBI" id="CHEBI:57936"/>
        <dbReference type="ChEBI" id="CHEBI:456216"/>
        <dbReference type="EC" id="2.7.2.8"/>
    </reaction>
</comment>
<dbReference type="AlphaFoldDB" id="A0A378I1N6"/>
<comment type="pathway">
    <text evidence="1 9">Amino-acid biosynthesis; L-arginine biosynthesis; N(2)-acetyl-L-ornithine from L-glutamate: step 2/4.</text>
</comment>
<keyword evidence="4 9" id="KW-0808">Transferase</keyword>
<keyword evidence="6 9" id="KW-0418">Kinase</keyword>
<dbReference type="EC" id="2.7.2.8" evidence="9"/>
<dbReference type="GO" id="GO:0003991">
    <property type="term" value="F:acetylglutamate kinase activity"/>
    <property type="evidence" value="ECO:0007669"/>
    <property type="project" value="UniProtKB-UniRule"/>
</dbReference>
<evidence type="ECO:0000256" key="6">
    <source>
        <dbReference type="ARBA" id="ARBA00022777"/>
    </source>
</evidence>
<keyword evidence="7 9" id="KW-0067">ATP-binding</keyword>
<dbReference type="PANTHER" id="PTHR23342:SF0">
    <property type="entry name" value="N-ACETYLGLUTAMATE SYNTHASE, MITOCHONDRIAL"/>
    <property type="match status" value="1"/>
</dbReference>
<feature type="binding site" evidence="9">
    <location>
        <position position="74"/>
    </location>
    <ligand>
        <name>substrate</name>
    </ligand>
</feature>
<dbReference type="PIRSF" id="PIRSF000728">
    <property type="entry name" value="NAGK"/>
    <property type="match status" value="1"/>
</dbReference>
<dbReference type="PANTHER" id="PTHR23342">
    <property type="entry name" value="N-ACETYLGLUTAMATE SYNTHASE"/>
    <property type="match status" value="1"/>
</dbReference>
<organism evidence="11 12">
    <name type="scientific">Legionella beliardensis</name>
    <dbReference type="NCBI Taxonomy" id="91822"/>
    <lineage>
        <taxon>Bacteria</taxon>
        <taxon>Pseudomonadati</taxon>
        <taxon>Pseudomonadota</taxon>
        <taxon>Gammaproteobacteria</taxon>
        <taxon>Legionellales</taxon>
        <taxon>Legionellaceae</taxon>
        <taxon>Legionella</taxon>
    </lineage>
</organism>
<feature type="site" description="Transition state stabilizer" evidence="9">
    <location>
        <position position="226"/>
    </location>
</feature>
<dbReference type="PRINTS" id="PR00474">
    <property type="entry name" value="GLU5KINASE"/>
</dbReference>
<feature type="binding site" evidence="9">
    <location>
        <begin position="52"/>
        <end position="53"/>
    </location>
    <ligand>
        <name>substrate</name>
    </ligand>
</feature>
<evidence type="ECO:0000256" key="7">
    <source>
        <dbReference type="ARBA" id="ARBA00022840"/>
    </source>
</evidence>
<gene>
    <name evidence="9 11" type="primary">argB</name>
    <name evidence="11" type="ORF">NCTC13315_01386</name>
</gene>
<keyword evidence="3 9" id="KW-0028">Amino-acid biosynthesis</keyword>
<dbReference type="InterPro" id="IPR001048">
    <property type="entry name" value="Asp/Glu/Uridylate_kinase"/>
</dbReference>
<comment type="function">
    <text evidence="9">Catalyzes the ATP-dependent phosphorylation of N-acetyl-L-glutamate.</text>
</comment>
<sequence>MTFLKFNQANHKLILIKVGGSILQDAAAITALCLDFKEILAHGYQIVLVHGGSKAINEALKVYGIESTFIQGLRVTSKAAINIIEMVLCGQVNQLLIRKLNHVGIKASGLSGAENQLLLCDYLASQYGFVGDIKTVNATHIKQLLANNLLPVIATLGVDKEGQAVNVNGDMAACHLAHALAVDQLIYLTDQDGVYDSQGQLFSELAEEDLKHLIAQSIVTDGMLVKVQAILNSLEQGLRQIRILNGKQQRILTEAILHEKKRGTLCVRTTCQPTLKKCV</sequence>
<dbReference type="GO" id="GO:0005524">
    <property type="term" value="F:ATP binding"/>
    <property type="evidence" value="ECO:0007669"/>
    <property type="project" value="UniProtKB-UniRule"/>
</dbReference>
<proteinExistence type="inferred from homology"/>
<name>A0A378I1N6_9GAMM</name>
<evidence type="ECO:0000256" key="5">
    <source>
        <dbReference type="ARBA" id="ARBA00022741"/>
    </source>
</evidence>
<evidence type="ECO:0000256" key="9">
    <source>
        <dbReference type="HAMAP-Rule" id="MF_00082"/>
    </source>
</evidence>
<protein>
    <recommendedName>
        <fullName evidence="9">Acetylglutamate kinase</fullName>
        <ecNumber evidence="9">2.7.2.8</ecNumber>
    </recommendedName>
    <alternativeName>
        <fullName evidence="9">N-acetyl-L-glutamate 5-phosphotransferase</fullName>
    </alternativeName>
    <alternativeName>
        <fullName evidence="9">NAG kinase</fullName>
        <shortName evidence="9">NAGK</shortName>
    </alternativeName>
</protein>
<feature type="domain" description="Aspartate/glutamate/uridylate kinase" evidence="10">
    <location>
        <begin position="12"/>
        <end position="245"/>
    </location>
</feature>
<dbReference type="NCBIfam" id="TIGR00761">
    <property type="entry name" value="argB"/>
    <property type="match status" value="1"/>
</dbReference>
<evidence type="ECO:0000313" key="12">
    <source>
        <dbReference type="Proteomes" id="UP000254968"/>
    </source>
</evidence>
<keyword evidence="9" id="KW-0963">Cytoplasm</keyword>
<evidence type="ECO:0000259" key="10">
    <source>
        <dbReference type="Pfam" id="PF00696"/>
    </source>
</evidence>
<comment type="subcellular location">
    <subcellularLocation>
        <location evidence="9">Cytoplasm</location>
    </subcellularLocation>
</comment>
<feature type="site" description="Transition state stabilizer" evidence="9">
    <location>
        <position position="17"/>
    </location>
</feature>
<dbReference type="UniPathway" id="UPA00068">
    <property type="reaction ID" value="UER00107"/>
</dbReference>